<reference evidence="1 2" key="1">
    <citation type="submission" date="2013-09" db="EMBL/GenBank/DDBJ databases">
        <authorList>
            <person name="Zeng Z."/>
            <person name="Chen C."/>
        </authorList>
    </citation>
    <scope>NUCLEOTIDE SEQUENCE [LARGE SCALE GENOMIC DNA]</scope>
    <source>
        <strain evidence="1 2">WB 4.1-42</strain>
    </source>
</reference>
<dbReference type="STRING" id="1121898.GCA_000422725_03056"/>
<evidence type="ECO:0008006" key="3">
    <source>
        <dbReference type="Google" id="ProtNLM"/>
    </source>
</evidence>
<protein>
    <recommendedName>
        <fullName evidence="3">Lipocalin-like domain-containing protein</fullName>
    </recommendedName>
</protein>
<sequence>MKKAFLLLLLPALFITGCSDDEPINTIGLENQWNLIEIYTPFVANSQTFEKGSIVWTFNEIDREIDVVNNSGNNDAGLSTGTYGYTIGAETNACNEALFIEESDYGCLTISGDTLIATKEYVDGPRYTFVR</sequence>
<gene>
    <name evidence="1" type="ORF">Q766_19045</name>
</gene>
<dbReference type="AlphaFoldDB" id="A0A0A2MG62"/>
<evidence type="ECO:0000313" key="2">
    <source>
        <dbReference type="Proteomes" id="UP000030111"/>
    </source>
</evidence>
<dbReference type="EMBL" id="JRLY01000022">
    <property type="protein sequence ID" value="KGO91254.1"/>
    <property type="molecule type" value="Genomic_DNA"/>
</dbReference>
<organism evidence="1 2">
    <name type="scientific">Flavobacterium subsaxonicum WB 4.1-42 = DSM 21790</name>
    <dbReference type="NCBI Taxonomy" id="1121898"/>
    <lineage>
        <taxon>Bacteria</taxon>
        <taxon>Pseudomonadati</taxon>
        <taxon>Bacteroidota</taxon>
        <taxon>Flavobacteriia</taxon>
        <taxon>Flavobacteriales</taxon>
        <taxon>Flavobacteriaceae</taxon>
        <taxon>Flavobacterium</taxon>
    </lineage>
</organism>
<dbReference type="PROSITE" id="PS51257">
    <property type="entry name" value="PROKAR_LIPOPROTEIN"/>
    <property type="match status" value="1"/>
</dbReference>
<dbReference type="RefSeq" id="WP_026993167.1">
    <property type="nucleotide sequence ID" value="NZ_JRLY01000022.1"/>
</dbReference>
<evidence type="ECO:0000313" key="1">
    <source>
        <dbReference type="EMBL" id="KGO91254.1"/>
    </source>
</evidence>
<accession>A0A0A2MG62</accession>
<name>A0A0A2MG62_9FLAO</name>
<comment type="caution">
    <text evidence="1">The sequence shown here is derived from an EMBL/GenBank/DDBJ whole genome shotgun (WGS) entry which is preliminary data.</text>
</comment>
<dbReference type="Proteomes" id="UP000030111">
    <property type="component" value="Unassembled WGS sequence"/>
</dbReference>
<dbReference type="OrthoDB" id="1201884at2"/>
<keyword evidence="2" id="KW-1185">Reference proteome</keyword>
<proteinExistence type="predicted"/>